<reference evidence="1" key="1">
    <citation type="journal article" date="2021" name="Proc. Natl. Acad. Sci. U.S.A.">
        <title>A Catalog of Tens of Thousands of Viruses from Human Metagenomes Reveals Hidden Associations with Chronic Diseases.</title>
        <authorList>
            <person name="Tisza M.J."/>
            <person name="Buck C.B."/>
        </authorList>
    </citation>
    <scope>NUCLEOTIDE SEQUENCE</scope>
    <source>
        <strain evidence="1">Ct7113</strain>
    </source>
</reference>
<proteinExistence type="predicted"/>
<accession>A0A8S5UXY3</accession>
<name>A0A8S5UXY3_9CAUD</name>
<evidence type="ECO:0000313" key="1">
    <source>
        <dbReference type="EMBL" id="DAF99352.1"/>
    </source>
</evidence>
<sequence length="117" mass="12842">MNEFLDQALNRLAETVSGQKENAMAPSVREALTDFCRQDAEFAQAVAQGGSFKDCMATVAKGVGGSISDLEAYRKAVRFYFKGADVRFRMEIDLCPTAEEAPRPAAQKKILDIADFL</sequence>
<dbReference type="EMBL" id="BK016164">
    <property type="protein sequence ID" value="DAF99352.1"/>
    <property type="molecule type" value="Genomic_DNA"/>
</dbReference>
<protein>
    <submittedName>
        <fullName evidence="1">PcfK-like protein</fullName>
    </submittedName>
</protein>
<organism evidence="1">
    <name type="scientific">Myoviridae sp. ct7113</name>
    <dbReference type="NCBI Taxonomy" id="2825037"/>
    <lineage>
        <taxon>Viruses</taxon>
        <taxon>Duplodnaviria</taxon>
        <taxon>Heunggongvirae</taxon>
        <taxon>Uroviricota</taxon>
        <taxon>Caudoviricetes</taxon>
    </lineage>
</organism>